<protein>
    <submittedName>
        <fullName evidence="2">Uncharacterized protein</fullName>
    </submittedName>
</protein>
<evidence type="ECO:0000313" key="3">
    <source>
        <dbReference type="Proteomes" id="UP001321018"/>
    </source>
</evidence>
<evidence type="ECO:0000256" key="1">
    <source>
        <dbReference type="SAM" id="MobiDB-lite"/>
    </source>
</evidence>
<dbReference type="Proteomes" id="UP001321018">
    <property type="component" value="Unassembled WGS sequence"/>
</dbReference>
<accession>A0AAP3E4E5</accession>
<feature type="region of interest" description="Disordered" evidence="1">
    <location>
        <begin position="26"/>
        <end position="60"/>
    </location>
</feature>
<dbReference type="PROSITE" id="PS51318">
    <property type="entry name" value="TAT"/>
    <property type="match status" value="1"/>
</dbReference>
<proteinExistence type="predicted"/>
<comment type="caution">
    <text evidence="2">The sequence shown here is derived from an EMBL/GenBank/DDBJ whole genome shotgun (WGS) entry which is preliminary data.</text>
</comment>
<dbReference type="AlphaFoldDB" id="A0AAP3E4E5"/>
<feature type="region of interest" description="Disordered" evidence="1">
    <location>
        <begin position="164"/>
        <end position="190"/>
    </location>
</feature>
<dbReference type="RefSeq" id="WP_338005845.1">
    <property type="nucleotide sequence ID" value="NZ_JAOPKA010000021.1"/>
</dbReference>
<feature type="compositionally biased region" description="Acidic residues" evidence="1">
    <location>
        <begin position="175"/>
        <end position="185"/>
    </location>
</feature>
<reference evidence="2" key="1">
    <citation type="submission" date="2022-09" db="EMBL/GenBank/DDBJ databases">
        <title>Enrichment on poylsaccharides allowed isolation of novel metabolic and taxonomic groups of Haloarchaea.</title>
        <authorList>
            <person name="Sorokin D.Y."/>
            <person name="Elcheninov A.G."/>
            <person name="Khizhniak T.V."/>
            <person name="Kolganova T.V."/>
            <person name="Kublanov I.V."/>
        </authorList>
    </citation>
    <scope>NUCLEOTIDE SEQUENCE</scope>
    <source>
        <strain evidence="2">AArc-xg1-1</strain>
    </source>
</reference>
<gene>
    <name evidence="2" type="ORF">OB960_21895</name>
</gene>
<sequence>MSPTELDRRSLLKHACATSSLAVFGTAGVSAQARRSTDQLGEREGEGGNQKENEDRNEDEDVLNELVVDTDGRPDLEHASITFLRRGRTEVVRGEIRVRHELDAPDSHSDDEFRAVDHSLSLDPTLRRQGRDTDLDTLDVESITELEADAVVLERSARTVELDDHFGEAALGPDPDSDFDSDADSDSGSALALTRETQSGTHGLADDPAFDHLGDAVTYVETSSSECGPLCRTNLVVDVDRSNSSEYEIEDSVGRFETVDGSACDGDEFGDRFPCLAIPAVYDCSIPDAFDTTWHTAGSDVDQTSVEADYYNTDFPVVPRTTADHSQETNLSGTTLEVTGRWEHSGTYGFRTAIRYLLKGSVGAMYY</sequence>
<feature type="compositionally biased region" description="Basic and acidic residues" evidence="1">
    <location>
        <begin position="35"/>
        <end position="54"/>
    </location>
</feature>
<organism evidence="2 3">
    <name type="scientific">Natronoglomus mannanivorans</name>
    <dbReference type="NCBI Taxonomy" id="2979990"/>
    <lineage>
        <taxon>Archaea</taxon>
        <taxon>Methanobacteriati</taxon>
        <taxon>Methanobacteriota</taxon>
        <taxon>Stenosarchaea group</taxon>
        <taxon>Halobacteria</taxon>
        <taxon>Halobacteriales</taxon>
        <taxon>Natrialbaceae</taxon>
        <taxon>Natronoglomus</taxon>
    </lineage>
</organism>
<name>A0AAP3E4E5_9EURY</name>
<dbReference type="InterPro" id="IPR006311">
    <property type="entry name" value="TAT_signal"/>
</dbReference>
<dbReference type="EMBL" id="JAOPKA010000021">
    <property type="protein sequence ID" value="MCU4744037.1"/>
    <property type="molecule type" value="Genomic_DNA"/>
</dbReference>
<evidence type="ECO:0000313" key="2">
    <source>
        <dbReference type="EMBL" id="MCU4744037.1"/>
    </source>
</evidence>